<comment type="caution">
    <text evidence="2">The sequence shown here is derived from an EMBL/GenBank/DDBJ whole genome shotgun (WGS) entry which is preliminary data.</text>
</comment>
<proteinExistence type="predicted"/>
<accession>A0ABN9VC67</accession>
<feature type="non-terminal residue" evidence="2">
    <location>
        <position position="439"/>
    </location>
</feature>
<evidence type="ECO:0000313" key="3">
    <source>
        <dbReference type="Proteomes" id="UP001189429"/>
    </source>
</evidence>
<protein>
    <submittedName>
        <fullName evidence="2">Uncharacterized protein</fullName>
    </submittedName>
</protein>
<organism evidence="2 3">
    <name type="scientific">Prorocentrum cordatum</name>
    <dbReference type="NCBI Taxonomy" id="2364126"/>
    <lineage>
        <taxon>Eukaryota</taxon>
        <taxon>Sar</taxon>
        <taxon>Alveolata</taxon>
        <taxon>Dinophyceae</taxon>
        <taxon>Prorocentrales</taxon>
        <taxon>Prorocentraceae</taxon>
        <taxon>Prorocentrum</taxon>
    </lineage>
</organism>
<name>A0ABN9VC67_9DINO</name>
<evidence type="ECO:0000256" key="1">
    <source>
        <dbReference type="SAM" id="MobiDB-lite"/>
    </source>
</evidence>
<gene>
    <name evidence="2" type="ORF">PCOR1329_LOCUS55883</name>
</gene>
<sequence length="439" mass="46289">MAAALFSQVRLELDVAKTGVWRPDGRAASLPDGAGAWVADALPCLGSAVIFAGARPDEGDDEWRGTRAEILDQTSPAAAAPRPAAFGDALEDLRAAGPAKQRCFALLRQRRVTHLRRARLAPRGRWRSFDDGVVVQIERLAGPGFTANGREVLRAGQAAPGLAWAEEAAPELTAAVSEAKARLRADGAWVPWGSRCVVKQRTCSRRVVGRRRRWFLDRASPGLKRGSSSPMAGRRLLGNDEFAAALRRRLLYEDPAGTGGRPCCNAARGTALQCGASAREPLAVRADERPAGPGFARRHDGARGALGEWLVERHGQNAVGFERRIPTLGRRAGEGIQRAALDAVLAHPGGRAWCDVGVAEGLPAAAAEGAGEALGGAALPGRRADRPSAPDGPDTAAHIHETAAQTVKGAKQLWGNLSGLWREAQSAVADQIATLQGGE</sequence>
<dbReference type="Proteomes" id="UP001189429">
    <property type="component" value="Unassembled WGS sequence"/>
</dbReference>
<keyword evidence="3" id="KW-1185">Reference proteome</keyword>
<dbReference type="EMBL" id="CAUYUJ010016861">
    <property type="protein sequence ID" value="CAK0869562.1"/>
    <property type="molecule type" value="Genomic_DNA"/>
</dbReference>
<feature type="region of interest" description="Disordered" evidence="1">
    <location>
        <begin position="376"/>
        <end position="396"/>
    </location>
</feature>
<evidence type="ECO:0000313" key="2">
    <source>
        <dbReference type="EMBL" id="CAK0869562.1"/>
    </source>
</evidence>
<reference evidence="2" key="1">
    <citation type="submission" date="2023-10" db="EMBL/GenBank/DDBJ databases">
        <authorList>
            <person name="Chen Y."/>
            <person name="Shah S."/>
            <person name="Dougan E. K."/>
            <person name="Thang M."/>
            <person name="Chan C."/>
        </authorList>
    </citation>
    <scope>NUCLEOTIDE SEQUENCE [LARGE SCALE GENOMIC DNA]</scope>
</reference>